<protein>
    <recommendedName>
        <fullName evidence="3">Transposase, YhgA-like</fullName>
    </recommendedName>
</protein>
<sequence length="213" mass="24976">MNALDASHNKNIRSDYDGAWKAVLERYFKEFLELLFPAIYNQVYWSKGYEFLDGELEKITVDAKTGRRYTDKLVKVYYQDGTEEGNSEGLFDFRLGLTRSLYHRGYSREQVIELFNFIGWMIQLPETLEGRLVEAIKAVEEELKMPYINFVEQYGIKQGLEQGIEQGKREAEQKQLKAIRQLIIQKLLTDEQIAEVFDLKVDEVAQLRLEIKS</sequence>
<comment type="caution">
    <text evidence="1">The sequence shown here is derived from an EMBL/GenBank/DDBJ whole genome shotgun (WGS) entry which is preliminary data.</text>
</comment>
<dbReference type="EMBL" id="BSOR01000001">
    <property type="protein sequence ID" value="GLR62594.1"/>
    <property type="molecule type" value="Genomic_DNA"/>
</dbReference>
<dbReference type="RefSeq" id="WP_051610525.1">
    <property type="nucleotide sequence ID" value="NZ_BSOR01000001.1"/>
</dbReference>
<evidence type="ECO:0000313" key="2">
    <source>
        <dbReference type="Proteomes" id="UP001156682"/>
    </source>
</evidence>
<dbReference type="PANTHER" id="PTHR35586">
    <property type="entry name" value="SLL1691 PROTEIN"/>
    <property type="match status" value="1"/>
</dbReference>
<organism evidence="1 2">
    <name type="scientific">Marinospirillum insulare</name>
    <dbReference type="NCBI Taxonomy" id="217169"/>
    <lineage>
        <taxon>Bacteria</taxon>
        <taxon>Pseudomonadati</taxon>
        <taxon>Pseudomonadota</taxon>
        <taxon>Gammaproteobacteria</taxon>
        <taxon>Oceanospirillales</taxon>
        <taxon>Oceanospirillaceae</taxon>
        <taxon>Marinospirillum</taxon>
    </lineage>
</organism>
<name>A0ABQ5ZXH8_9GAMM</name>
<gene>
    <name evidence="1" type="ORF">GCM10007878_00290</name>
</gene>
<evidence type="ECO:0008006" key="3">
    <source>
        <dbReference type="Google" id="ProtNLM"/>
    </source>
</evidence>
<proteinExistence type="predicted"/>
<evidence type="ECO:0000313" key="1">
    <source>
        <dbReference type="EMBL" id="GLR62594.1"/>
    </source>
</evidence>
<reference evidence="2" key="1">
    <citation type="journal article" date="2019" name="Int. J. Syst. Evol. Microbiol.">
        <title>The Global Catalogue of Microorganisms (GCM) 10K type strain sequencing project: providing services to taxonomists for standard genome sequencing and annotation.</title>
        <authorList>
            <consortium name="The Broad Institute Genomics Platform"/>
            <consortium name="The Broad Institute Genome Sequencing Center for Infectious Disease"/>
            <person name="Wu L."/>
            <person name="Ma J."/>
        </authorList>
    </citation>
    <scope>NUCLEOTIDE SEQUENCE [LARGE SCALE GENOMIC DNA]</scope>
    <source>
        <strain evidence="2">NBRC 100033</strain>
    </source>
</reference>
<dbReference type="PANTHER" id="PTHR35586:SF1">
    <property type="entry name" value="SLL1691 PROTEIN"/>
    <property type="match status" value="1"/>
</dbReference>
<dbReference type="Proteomes" id="UP001156682">
    <property type="component" value="Unassembled WGS sequence"/>
</dbReference>
<accession>A0ABQ5ZXH8</accession>
<keyword evidence="2" id="KW-1185">Reference proteome</keyword>